<dbReference type="Proteomes" id="UP000222542">
    <property type="component" value="Unassembled WGS sequence"/>
</dbReference>
<evidence type="ECO:0000313" key="2">
    <source>
        <dbReference type="EMBL" id="PHT62129.1"/>
    </source>
</evidence>
<dbReference type="EMBL" id="AYRZ02000094">
    <property type="protein sequence ID" value="PHT62129.1"/>
    <property type="molecule type" value="Genomic_DNA"/>
</dbReference>
<gene>
    <name evidence="2" type="ORF">T459_34011</name>
</gene>
<comment type="caution">
    <text evidence="2">The sequence shown here is derived from an EMBL/GenBank/DDBJ whole genome shotgun (WGS) entry which is preliminary data.</text>
</comment>
<feature type="region of interest" description="Disordered" evidence="1">
    <location>
        <begin position="1"/>
        <end position="32"/>
    </location>
</feature>
<reference evidence="2 3" key="1">
    <citation type="journal article" date="2014" name="Nat. Genet.">
        <title>Genome sequence of the hot pepper provides insights into the evolution of pungency in Capsicum species.</title>
        <authorList>
            <person name="Kim S."/>
            <person name="Park M."/>
            <person name="Yeom S.I."/>
            <person name="Kim Y.M."/>
            <person name="Lee J.M."/>
            <person name="Lee H.A."/>
            <person name="Seo E."/>
            <person name="Choi J."/>
            <person name="Cheong K."/>
            <person name="Kim K.T."/>
            <person name="Jung K."/>
            <person name="Lee G.W."/>
            <person name="Oh S.K."/>
            <person name="Bae C."/>
            <person name="Kim S.B."/>
            <person name="Lee H.Y."/>
            <person name="Kim S.Y."/>
            <person name="Kim M.S."/>
            <person name="Kang B.C."/>
            <person name="Jo Y.D."/>
            <person name="Yang H.B."/>
            <person name="Jeong H.J."/>
            <person name="Kang W.H."/>
            <person name="Kwon J.K."/>
            <person name="Shin C."/>
            <person name="Lim J.Y."/>
            <person name="Park J.H."/>
            <person name="Huh J.H."/>
            <person name="Kim J.S."/>
            <person name="Kim B.D."/>
            <person name="Cohen O."/>
            <person name="Paran I."/>
            <person name="Suh M.C."/>
            <person name="Lee S.B."/>
            <person name="Kim Y.K."/>
            <person name="Shin Y."/>
            <person name="Noh S.J."/>
            <person name="Park J."/>
            <person name="Seo Y.S."/>
            <person name="Kwon S.Y."/>
            <person name="Kim H.A."/>
            <person name="Park J.M."/>
            <person name="Kim H.J."/>
            <person name="Choi S.B."/>
            <person name="Bosland P.W."/>
            <person name="Reeves G."/>
            <person name="Jo S.H."/>
            <person name="Lee B.W."/>
            <person name="Cho H.T."/>
            <person name="Choi H.S."/>
            <person name="Lee M.S."/>
            <person name="Yu Y."/>
            <person name="Do Choi Y."/>
            <person name="Park B.S."/>
            <person name="van Deynze A."/>
            <person name="Ashrafi H."/>
            <person name="Hill T."/>
            <person name="Kim W.T."/>
            <person name="Pai H.S."/>
            <person name="Ahn H.K."/>
            <person name="Yeam I."/>
            <person name="Giovannoni J.J."/>
            <person name="Rose J.K."/>
            <person name="Sorensen I."/>
            <person name="Lee S.J."/>
            <person name="Kim R.W."/>
            <person name="Choi I.Y."/>
            <person name="Choi B.S."/>
            <person name="Lim J.S."/>
            <person name="Lee Y.H."/>
            <person name="Choi D."/>
        </authorList>
    </citation>
    <scope>NUCLEOTIDE SEQUENCE [LARGE SCALE GENOMIC DNA]</scope>
    <source>
        <strain evidence="3">cv. CM334</strain>
    </source>
</reference>
<dbReference type="SMR" id="A0A1U8G3G8"/>
<sequence>MKRALEQVDLSSDESSSSNADDHKAKNGRTSNITVDQVVDELVSESTTIKCDSKQMNDNFNIGQGVEELFSEDAILRRAKMYQEYMQMVPMPTEAHSLIPCNSWRGLAASIKTLYGQPLHYLTNLRMKEWDKMRIEADNEDDPLDMLIHPNNAESCIWHLEEVHRRTSSPSYLARLWVADPMYHVYIDAIFPKLQNPSK</sequence>
<evidence type="ECO:0000256" key="1">
    <source>
        <dbReference type="SAM" id="MobiDB-lite"/>
    </source>
</evidence>
<organism evidence="2 3">
    <name type="scientific">Capsicum annuum</name>
    <name type="common">Capsicum pepper</name>
    <dbReference type="NCBI Taxonomy" id="4072"/>
    <lineage>
        <taxon>Eukaryota</taxon>
        <taxon>Viridiplantae</taxon>
        <taxon>Streptophyta</taxon>
        <taxon>Embryophyta</taxon>
        <taxon>Tracheophyta</taxon>
        <taxon>Spermatophyta</taxon>
        <taxon>Magnoliopsida</taxon>
        <taxon>eudicotyledons</taxon>
        <taxon>Gunneridae</taxon>
        <taxon>Pentapetalae</taxon>
        <taxon>asterids</taxon>
        <taxon>lamiids</taxon>
        <taxon>Solanales</taxon>
        <taxon>Solanaceae</taxon>
        <taxon>Solanoideae</taxon>
        <taxon>Capsiceae</taxon>
        <taxon>Capsicum</taxon>
    </lineage>
</organism>
<dbReference type="Gramene" id="PHT62129">
    <property type="protein sequence ID" value="PHT62129"/>
    <property type="gene ID" value="T459_34011"/>
</dbReference>
<dbReference type="AlphaFoldDB" id="A0A1U8G3G8"/>
<dbReference type="PANTHER" id="PTHR36366:SF4">
    <property type="entry name" value="PROTEIN RDM1-LIKE ISOFORM X1"/>
    <property type="match status" value="1"/>
</dbReference>
<protein>
    <recommendedName>
        <fullName evidence="4">Protein RDM1</fullName>
    </recommendedName>
</protein>
<dbReference type="InterPro" id="IPR015270">
    <property type="entry name" value="RDM1_plant"/>
</dbReference>
<accession>A0A1U8G3G8</accession>
<dbReference type="GO" id="GO:0000419">
    <property type="term" value="C:RNA polymerase V complex"/>
    <property type="evidence" value="ECO:0000318"/>
    <property type="project" value="GO_Central"/>
</dbReference>
<dbReference type="GO" id="GO:0080188">
    <property type="term" value="P:gene silencing by siRNA-directed DNA methylation"/>
    <property type="evidence" value="ECO:0007669"/>
    <property type="project" value="InterPro"/>
</dbReference>
<dbReference type="PANTHER" id="PTHR36366">
    <property type="entry name" value="PROTEIN RDM1"/>
    <property type="match status" value="1"/>
</dbReference>
<keyword evidence="3" id="KW-1185">Reference proteome</keyword>
<evidence type="ECO:0000313" key="3">
    <source>
        <dbReference type="Proteomes" id="UP000222542"/>
    </source>
</evidence>
<dbReference type="SUPFAM" id="SSF109920">
    <property type="entry name" value="Hypothetical protein At3g22680"/>
    <property type="match status" value="1"/>
</dbReference>
<dbReference type="Pfam" id="PF09187">
    <property type="entry name" value="RdDM_RDM1"/>
    <property type="match status" value="1"/>
</dbReference>
<dbReference type="STRING" id="4072.A0A1U8G3G8"/>
<dbReference type="OMA" id="YIARLWL"/>
<name>A0A1U8G3G8_CAPAN</name>
<evidence type="ECO:0008006" key="4">
    <source>
        <dbReference type="Google" id="ProtNLM"/>
    </source>
</evidence>
<reference evidence="2 3" key="2">
    <citation type="journal article" date="2017" name="Genome Biol.">
        <title>New reference genome sequences of hot pepper reveal the massive evolution of plant disease-resistance genes by retroduplication.</title>
        <authorList>
            <person name="Kim S."/>
            <person name="Park J."/>
            <person name="Yeom S.I."/>
            <person name="Kim Y.M."/>
            <person name="Seo E."/>
            <person name="Kim K.T."/>
            <person name="Kim M.S."/>
            <person name="Lee J.M."/>
            <person name="Cheong K."/>
            <person name="Shin H.S."/>
            <person name="Kim S.B."/>
            <person name="Han K."/>
            <person name="Lee J."/>
            <person name="Park M."/>
            <person name="Lee H.A."/>
            <person name="Lee H.Y."/>
            <person name="Lee Y."/>
            <person name="Oh S."/>
            <person name="Lee J.H."/>
            <person name="Choi E."/>
            <person name="Choi E."/>
            <person name="Lee S.E."/>
            <person name="Jeon J."/>
            <person name="Kim H."/>
            <person name="Choi G."/>
            <person name="Song H."/>
            <person name="Lee J."/>
            <person name="Lee S.C."/>
            <person name="Kwon J.K."/>
            <person name="Lee H.Y."/>
            <person name="Koo N."/>
            <person name="Hong Y."/>
            <person name="Kim R.W."/>
            <person name="Kang W.H."/>
            <person name="Huh J.H."/>
            <person name="Kang B.C."/>
            <person name="Yang T.J."/>
            <person name="Lee Y.H."/>
            <person name="Bennetzen J.L."/>
            <person name="Choi D."/>
        </authorList>
    </citation>
    <scope>NUCLEOTIDE SEQUENCE [LARGE SCALE GENOMIC DNA]</scope>
    <source>
        <strain evidence="3">cv. CM334</strain>
    </source>
</reference>
<proteinExistence type="predicted"/>
<dbReference type="InterPro" id="IPR036319">
    <property type="entry name" value="RDM1_sf"/>
</dbReference>
<dbReference type="Gene3D" id="1.20.120.690">
    <property type="entry name" value="RDM1 protein domain"/>
    <property type="match status" value="1"/>
</dbReference>
<feature type="compositionally biased region" description="Low complexity" evidence="1">
    <location>
        <begin position="9"/>
        <end position="19"/>
    </location>
</feature>